<feature type="transmembrane region" description="Helical" evidence="8">
    <location>
        <begin position="371"/>
        <end position="402"/>
    </location>
</feature>
<feature type="transmembrane region" description="Helical" evidence="8">
    <location>
        <begin position="290"/>
        <end position="313"/>
    </location>
</feature>
<sequence length="440" mass="46820">MILALILFAVTYVLMLRLQQYRPWVALCSAVLFIVLGEAGVYEFSLRAALQAVDYNVLLMMAGTMGTVALFIESKMPARLAEMLIVRVPDVKWAVCMLALFAGVISAFVDNVATVLMVAPVGLAIARKLKISPVPVLIAIAVSSNLQGAATLVGDTTSILLGSFADMNFFDFFWMRGRPGIFWGVELGALASLAVLLWLFRRETQPIAAKVETEVEDDVPAALMLLTVGLLIAASFLPEPAAGPLHTVYELRSGLVCMGLCLFGVARACLRAGSAKPLAHVLGELDCDTLLLLFGLFIVIAGIHAAGVIDAAARLFHAVAGESPFRLFTLLVVVSVVLSAFIDNIPYVAAMLPVVQSIAALMNDGVGVEPYVFYFGLLTGATLGGNLTPIGASANIAAIGILRKNGETVTTRDFLRIGVPFTLAAVLAGYAYLWLVWGKV</sequence>
<keyword evidence="5 8" id="KW-0812">Transmembrane</keyword>
<dbReference type="EMBL" id="NMTQ01000022">
    <property type="protein sequence ID" value="PDX58874.1"/>
    <property type="molecule type" value="Genomic_DNA"/>
</dbReference>
<comment type="subcellular location">
    <subcellularLocation>
        <location evidence="1">Cell membrane</location>
        <topology evidence="1">Multi-pass membrane protein</topology>
    </subcellularLocation>
</comment>
<evidence type="ECO:0000313" key="10">
    <source>
        <dbReference type="EMBL" id="PDX58874.1"/>
    </source>
</evidence>
<keyword evidence="4" id="KW-1003">Cell membrane</keyword>
<evidence type="ECO:0000256" key="8">
    <source>
        <dbReference type="SAM" id="Phobius"/>
    </source>
</evidence>
<feature type="transmembrane region" description="Helical" evidence="8">
    <location>
        <begin position="131"/>
        <end position="150"/>
    </location>
</feature>
<protein>
    <submittedName>
        <fullName evidence="10">Arsenic transporter</fullName>
    </submittedName>
</protein>
<organism evidence="10 11">
    <name type="scientific">Faecalibacterium langellae</name>
    <dbReference type="NCBI Taxonomy" id="3435293"/>
    <lineage>
        <taxon>Bacteria</taxon>
        <taxon>Bacillati</taxon>
        <taxon>Bacillota</taxon>
        <taxon>Clostridia</taxon>
        <taxon>Eubacteriales</taxon>
        <taxon>Oscillospiraceae</taxon>
        <taxon>Faecalibacterium</taxon>
    </lineage>
</organism>
<dbReference type="InterPro" id="IPR004680">
    <property type="entry name" value="Cit_transptr-like_dom"/>
</dbReference>
<accession>A0A2A6ZC01</accession>
<dbReference type="Pfam" id="PF03600">
    <property type="entry name" value="CitMHS"/>
    <property type="match status" value="1"/>
</dbReference>
<proteinExistence type="inferred from homology"/>
<keyword evidence="7 8" id="KW-0472">Membrane</keyword>
<feature type="transmembrane region" description="Helical" evidence="8">
    <location>
        <begin position="249"/>
        <end position="270"/>
    </location>
</feature>
<feature type="transmembrane region" description="Helical" evidence="8">
    <location>
        <begin position="414"/>
        <end position="437"/>
    </location>
</feature>
<dbReference type="Proteomes" id="UP000220752">
    <property type="component" value="Unassembled WGS sequence"/>
</dbReference>
<dbReference type="PRINTS" id="PR00758">
    <property type="entry name" value="ARSENICPUMP"/>
</dbReference>
<feature type="transmembrane region" description="Helical" evidence="8">
    <location>
        <begin position="325"/>
        <end position="342"/>
    </location>
</feature>
<dbReference type="InterPro" id="IPR000802">
    <property type="entry name" value="Arsenical_pump_ArsB"/>
</dbReference>
<evidence type="ECO:0000256" key="2">
    <source>
        <dbReference type="ARBA" id="ARBA00009843"/>
    </source>
</evidence>
<dbReference type="InterPro" id="IPR051475">
    <property type="entry name" value="Diverse_Ion_Transporter"/>
</dbReference>
<keyword evidence="11" id="KW-1185">Reference proteome</keyword>
<comment type="caution">
    <text evidence="10">The sequence shown here is derived from an EMBL/GenBank/DDBJ whole genome shotgun (WGS) entry which is preliminary data.</text>
</comment>
<dbReference type="PANTHER" id="PTHR43568">
    <property type="entry name" value="P PROTEIN"/>
    <property type="match status" value="1"/>
</dbReference>
<evidence type="ECO:0000259" key="9">
    <source>
        <dbReference type="Pfam" id="PF03600"/>
    </source>
</evidence>
<dbReference type="PANTHER" id="PTHR43568:SF1">
    <property type="entry name" value="P PROTEIN"/>
    <property type="match status" value="1"/>
</dbReference>
<dbReference type="AlphaFoldDB" id="A0A2A6ZC01"/>
<dbReference type="GO" id="GO:0015105">
    <property type="term" value="F:arsenite transmembrane transporter activity"/>
    <property type="evidence" value="ECO:0007669"/>
    <property type="project" value="InterPro"/>
</dbReference>
<dbReference type="GO" id="GO:0005886">
    <property type="term" value="C:plasma membrane"/>
    <property type="evidence" value="ECO:0007669"/>
    <property type="project" value="UniProtKB-SubCell"/>
</dbReference>
<feature type="transmembrane region" description="Helical" evidence="8">
    <location>
        <begin position="53"/>
        <end position="72"/>
    </location>
</feature>
<evidence type="ECO:0000256" key="5">
    <source>
        <dbReference type="ARBA" id="ARBA00022692"/>
    </source>
</evidence>
<feature type="transmembrane region" description="Helical" evidence="8">
    <location>
        <begin position="220"/>
        <end position="237"/>
    </location>
</feature>
<evidence type="ECO:0000256" key="3">
    <source>
        <dbReference type="ARBA" id="ARBA00022448"/>
    </source>
</evidence>
<feature type="domain" description="Citrate transporter-like" evidence="9">
    <location>
        <begin position="21"/>
        <end position="373"/>
    </location>
</feature>
<keyword evidence="3" id="KW-0813">Transport</keyword>
<name>A0A2A6ZC01_9FIRM</name>
<reference evidence="10 11" key="1">
    <citation type="journal article" date="2017" name="Front. Microbiol.">
        <title>New Insights into the Diversity of the Genus Faecalibacterium.</title>
        <authorList>
            <person name="Benevides L."/>
            <person name="Burman S."/>
            <person name="Martin R."/>
            <person name="Robert V."/>
            <person name="Thomas M."/>
            <person name="Miquel S."/>
            <person name="Chain F."/>
            <person name="Sokol H."/>
            <person name="Bermudez-Humaran L.G."/>
            <person name="Morrison M."/>
            <person name="Langella P."/>
            <person name="Azevedo V.A."/>
            <person name="Chatel J.M."/>
            <person name="Soares S."/>
        </authorList>
    </citation>
    <scope>NUCLEOTIDE SEQUENCE [LARGE SCALE GENOMIC DNA]</scope>
    <source>
        <strain evidence="11">CNCM I-4540</strain>
    </source>
</reference>
<evidence type="ECO:0000256" key="1">
    <source>
        <dbReference type="ARBA" id="ARBA00004651"/>
    </source>
</evidence>
<evidence type="ECO:0000256" key="7">
    <source>
        <dbReference type="ARBA" id="ARBA00023136"/>
    </source>
</evidence>
<comment type="similarity">
    <text evidence="2">Belongs to the CitM (TC 2.A.11) transporter family.</text>
</comment>
<evidence type="ECO:0000256" key="6">
    <source>
        <dbReference type="ARBA" id="ARBA00022989"/>
    </source>
</evidence>
<evidence type="ECO:0000256" key="4">
    <source>
        <dbReference type="ARBA" id="ARBA00022475"/>
    </source>
</evidence>
<gene>
    <name evidence="10" type="ORF">CGS46_07175</name>
</gene>
<feature type="transmembrane region" description="Helical" evidence="8">
    <location>
        <begin position="24"/>
        <end position="41"/>
    </location>
</feature>
<evidence type="ECO:0000313" key="11">
    <source>
        <dbReference type="Proteomes" id="UP000220752"/>
    </source>
</evidence>
<feature type="transmembrane region" description="Helical" evidence="8">
    <location>
        <begin position="181"/>
        <end position="200"/>
    </location>
</feature>
<keyword evidence="6 8" id="KW-1133">Transmembrane helix</keyword>
<feature type="transmembrane region" description="Helical" evidence="8">
    <location>
        <begin position="92"/>
        <end position="119"/>
    </location>
</feature>